<evidence type="ECO:0000313" key="1">
    <source>
        <dbReference type="EMBL" id="KAK4120706.1"/>
    </source>
</evidence>
<reference evidence="1" key="1">
    <citation type="journal article" date="2023" name="Mol. Phylogenet. Evol.">
        <title>Genome-scale phylogeny and comparative genomics of the fungal order Sordariales.</title>
        <authorList>
            <person name="Hensen N."/>
            <person name="Bonometti L."/>
            <person name="Westerberg I."/>
            <person name="Brannstrom I.O."/>
            <person name="Guillou S."/>
            <person name="Cros-Aarteil S."/>
            <person name="Calhoun S."/>
            <person name="Haridas S."/>
            <person name="Kuo A."/>
            <person name="Mondo S."/>
            <person name="Pangilinan J."/>
            <person name="Riley R."/>
            <person name="LaButti K."/>
            <person name="Andreopoulos B."/>
            <person name="Lipzen A."/>
            <person name="Chen C."/>
            <person name="Yan M."/>
            <person name="Daum C."/>
            <person name="Ng V."/>
            <person name="Clum A."/>
            <person name="Steindorff A."/>
            <person name="Ohm R.A."/>
            <person name="Martin F."/>
            <person name="Silar P."/>
            <person name="Natvig D.O."/>
            <person name="Lalanne C."/>
            <person name="Gautier V."/>
            <person name="Ament-Velasquez S.L."/>
            <person name="Kruys A."/>
            <person name="Hutchinson M.I."/>
            <person name="Powell A.J."/>
            <person name="Barry K."/>
            <person name="Miller A.N."/>
            <person name="Grigoriev I.V."/>
            <person name="Debuchy R."/>
            <person name="Gladieux P."/>
            <person name="Hiltunen Thoren M."/>
            <person name="Johannesson H."/>
        </authorList>
    </citation>
    <scope>NUCLEOTIDE SEQUENCE</scope>
    <source>
        <strain evidence="1">CBS 731.68</strain>
    </source>
</reference>
<comment type="caution">
    <text evidence="1">The sequence shown here is derived from an EMBL/GenBank/DDBJ whole genome shotgun (WGS) entry which is preliminary data.</text>
</comment>
<accession>A0AAN6TVH8</accession>
<sequence length="203" mass="23341">MLPPNLQRGSVTSPDVRNPISRMFEPFGSKSDLGSIMLADHRMNFIKGMLIGLNDPMKVKTFEDYIKRGLLYGEKDLTMYVLDSIKTTISAFRYLSHPEVRRVFVDTATNIPAQAAVIGKHTIAAPNLDYRWDEFMAALTRAVPYYGRDWVLERILHVFQEYGLKGGNEDKFRLLGQYLLELPNINMPYLWWDPDKVKANPIV</sequence>
<dbReference type="RefSeq" id="XP_062644477.1">
    <property type="nucleotide sequence ID" value="XM_062793610.1"/>
</dbReference>
<organism evidence="1 2">
    <name type="scientific">Parathielavia appendiculata</name>
    <dbReference type="NCBI Taxonomy" id="2587402"/>
    <lineage>
        <taxon>Eukaryota</taxon>
        <taxon>Fungi</taxon>
        <taxon>Dikarya</taxon>
        <taxon>Ascomycota</taxon>
        <taxon>Pezizomycotina</taxon>
        <taxon>Sordariomycetes</taxon>
        <taxon>Sordariomycetidae</taxon>
        <taxon>Sordariales</taxon>
        <taxon>Chaetomiaceae</taxon>
        <taxon>Parathielavia</taxon>
    </lineage>
</organism>
<gene>
    <name evidence="1" type="ORF">N657DRAFT_648894</name>
</gene>
<proteinExistence type="predicted"/>
<dbReference type="AlphaFoldDB" id="A0AAN6TVH8"/>
<keyword evidence="2" id="KW-1185">Reference proteome</keyword>
<dbReference type="EMBL" id="MU853237">
    <property type="protein sequence ID" value="KAK4120706.1"/>
    <property type="molecule type" value="Genomic_DNA"/>
</dbReference>
<dbReference type="GeneID" id="87830379"/>
<dbReference type="Proteomes" id="UP001302602">
    <property type="component" value="Unassembled WGS sequence"/>
</dbReference>
<evidence type="ECO:0000313" key="2">
    <source>
        <dbReference type="Proteomes" id="UP001302602"/>
    </source>
</evidence>
<name>A0AAN6TVH8_9PEZI</name>
<protein>
    <submittedName>
        <fullName evidence="1">Uncharacterized protein</fullName>
    </submittedName>
</protein>
<reference evidence="1" key="2">
    <citation type="submission" date="2023-05" db="EMBL/GenBank/DDBJ databases">
        <authorList>
            <consortium name="Lawrence Berkeley National Laboratory"/>
            <person name="Steindorff A."/>
            <person name="Hensen N."/>
            <person name="Bonometti L."/>
            <person name="Westerberg I."/>
            <person name="Brannstrom I.O."/>
            <person name="Guillou S."/>
            <person name="Cros-Aarteil S."/>
            <person name="Calhoun S."/>
            <person name="Haridas S."/>
            <person name="Kuo A."/>
            <person name="Mondo S."/>
            <person name="Pangilinan J."/>
            <person name="Riley R."/>
            <person name="Labutti K."/>
            <person name="Andreopoulos B."/>
            <person name="Lipzen A."/>
            <person name="Chen C."/>
            <person name="Yanf M."/>
            <person name="Daum C."/>
            <person name="Ng V."/>
            <person name="Clum A."/>
            <person name="Ohm R."/>
            <person name="Martin F."/>
            <person name="Silar P."/>
            <person name="Natvig D."/>
            <person name="Lalanne C."/>
            <person name="Gautier V."/>
            <person name="Ament-Velasquez S.L."/>
            <person name="Kruys A."/>
            <person name="Hutchinson M.I."/>
            <person name="Powell A.J."/>
            <person name="Barry K."/>
            <person name="Miller A.N."/>
            <person name="Grigoriev I.V."/>
            <person name="Debuchy R."/>
            <person name="Gladieux P."/>
            <person name="Thoren M.H."/>
            <person name="Johannesson H."/>
        </authorList>
    </citation>
    <scope>NUCLEOTIDE SEQUENCE</scope>
    <source>
        <strain evidence="1">CBS 731.68</strain>
    </source>
</reference>